<dbReference type="EMBL" id="CP035491">
    <property type="protein sequence ID" value="QAY73726.1"/>
    <property type="molecule type" value="Genomic_DNA"/>
</dbReference>
<dbReference type="Pfam" id="PF07905">
    <property type="entry name" value="PucR"/>
    <property type="match status" value="1"/>
</dbReference>
<dbReference type="InterPro" id="IPR012914">
    <property type="entry name" value="PucR_dom"/>
</dbReference>
<dbReference type="AlphaFoldDB" id="A0A4P6FDB9"/>
<organism evidence="5 6">
    <name type="scientific">Agromyces protaetiae</name>
    <dbReference type="NCBI Taxonomy" id="2509455"/>
    <lineage>
        <taxon>Bacteria</taxon>
        <taxon>Bacillati</taxon>
        <taxon>Actinomycetota</taxon>
        <taxon>Actinomycetes</taxon>
        <taxon>Micrococcales</taxon>
        <taxon>Microbacteriaceae</taxon>
        <taxon>Agromyces</taxon>
    </lineage>
</organism>
<gene>
    <name evidence="5" type="ORF">ET445_10595</name>
</gene>
<dbReference type="KEGG" id="agf:ET445_10595"/>
<evidence type="ECO:0000313" key="6">
    <source>
        <dbReference type="Proteomes" id="UP000291259"/>
    </source>
</evidence>
<accession>A0A4P6FDB9</accession>
<reference evidence="5 6" key="1">
    <citation type="submission" date="2019-01" db="EMBL/GenBank/DDBJ databases">
        <title>Genome sequencing of strain FW100M-8.</title>
        <authorList>
            <person name="Heo J."/>
            <person name="Kim S.-J."/>
            <person name="Kim J.-S."/>
            <person name="Hong S.-B."/>
            <person name="Kwon S.-W."/>
        </authorList>
    </citation>
    <scope>NUCLEOTIDE SEQUENCE [LARGE SCALE GENOMIC DNA]</scope>
    <source>
        <strain evidence="5 6">FW100M-8</strain>
    </source>
</reference>
<dbReference type="InterPro" id="IPR025736">
    <property type="entry name" value="PucR_C-HTH_dom"/>
</dbReference>
<feature type="domain" description="CdaR GGDEF-like" evidence="4">
    <location>
        <begin position="291"/>
        <end position="404"/>
    </location>
</feature>
<evidence type="ECO:0000256" key="1">
    <source>
        <dbReference type="ARBA" id="ARBA00006754"/>
    </source>
</evidence>
<evidence type="ECO:0000259" key="2">
    <source>
        <dbReference type="Pfam" id="PF07905"/>
    </source>
</evidence>
<evidence type="ECO:0000313" key="5">
    <source>
        <dbReference type="EMBL" id="QAY73726.1"/>
    </source>
</evidence>
<dbReference type="OrthoDB" id="2973014at2"/>
<protein>
    <submittedName>
        <fullName evidence="5">PucR family transcriptional regulator</fullName>
    </submittedName>
</protein>
<dbReference type="RefSeq" id="WP_129191203.1">
    <property type="nucleotide sequence ID" value="NZ_CP035491.1"/>
</dbReference>
<dbReference type="PANTHER" id="PTHR33744:SF1">
    <property type="entry name" value="DNA-BINDING TRANSCRIPTIONAL ACTIVATOR ADER"/>
    <property type="match status" value="1"/>
</dbReference>
<comment type="similarity">
    <text evidence="1">Belongs to the CdaR family.</text>
</comment>
<evidence type="ECO:0000259" key="3">
    <source>
        <dbReference type="Pfam" id="PF13556"/>
    </source>
</evidence>
<name>A0A4P6FDB9_9MICO</name>
<feature type="domain" description="Purine catabolism PurC-like" evidence="2">
    <location>
        <begin position="14"/>
        <end position="136"/>
    </location>
</feature>
<keyword evidence="6" id="KW-1185">Reference proteome</keyword>
<dbReference type="Gene3D" id="1.10.10.2840">
    <property type="entry name" value="PucR C-terminal helix-turn-helix domain"/>
    <property type="match status" value="1"/>
</dbReference>
<dbReference type="Proteomes" id="UP000291259">
    <property type="component" value="Chromosome"/>
</dbReference>
<dbReference type="InterPro" id="IPR042070">
    <property type="entry name" value="PucR_C-HTH_sf"/>
</dbReference>
<dbReference type="Pfam" id="PF13556">
    <property type="entry name" value="HTH_30"/>
    <property type="match status" value="1"/>
</dbReference>
<feature type="domain" description="PucR C-terminal helix-turn-helix" evidence="3">
    <location>
        <begin position="459"/>
        <end position="516"/>
    </location>
</feature>
<evidence type="ECO:0000259" key="4">
    <source>
        <dbReference type="Pfam" id="PF17853"/>
    </source>
</evidence>
<dbReference type="InterPro" id="IPR041522">
    <property type="entry name" value="CdaR_GGDEF"/>
</dbReference>
<sequence length="527" mass="57516">MVMRLEDHWMPLSDVLELPSVKLAHPRVLTSPDRLPTTKVKWVHVCEQADMTDFVDPDHLVLTSGVGFEPGPGGWERMIDVLAEKRASGIVVELHVSVDELSDDLVARAEAAELTLIVLDLPSRFVDITHAVHRVIAERQTFELERTARVHETFTRLTVTGARSQEIVDAVADLTGAAVILEDLNHRVIAFRADTAIPAFLEQWEETARRPDGRERPNDLTMTVGAGGVSWGRLVLMLPHPPTASDYAVADRAIAAIGFAHSRETGANLLDQDAQLRLMNGVLSPGYAAADVTAGLEAYGLPVAGRSLFACLVTDPKPADRDLVMSALSAVFADAAVEGISGELSPGVRHVLLSVDSGRDSDVVLTSLVESLRRRLSPVAIAISDRVSYVRDLESAFEQAEHALAEARFRPDLRFVRPADLGARGLLWLLRGDPRVQAFVEQRLSAILRLPRADRERMLETLSSYLASGRNVSVAARHLHLSRPALYSRIRRLTALLDADLDHPETALALQVALAAFESGGQSPVID</sequence>
<dbReference type="Pfam" id="PF17853">
    <property type="entry name" value="GGDEF_2"/>
    <property type="match status" value="1"/>
</dbReference>
<dbReference type="PANTHER" id="PTHR33744">
    <property type="entry name" value="CARBOHYDRATE DIACID REGULATOR"/>
    <property type="match status" value="1"/>
</dbReference>
<proteinExistence type="inferred from homology"/>
<dbReference type="InterPro" id="IPR051448">
    <property type="entry name" value="CdaR-like_regulators"/>
</dbReference>